<proteinExistence type="predicted"/>
<feature type="coiled-coil region" evidence="4">
    <location>
        <begin position="528"/>
        <end position="635"/>
    </location>
</feature>
<dbReference type="InterPro" id="IPR022091">
    <property type="entry name" value="TMF_TATA-bd"/>
</dbReference>
<dbReference type="Gene3D" id="1.10.287.1490">
    <property type="match status" value="1"/>
</dbReference>
<evidence type="ECO:0000256" key="3">
    <source>
        <dbReference type="ARBA" id="ARBA00023054"/>
    </source>
</evidence>
<keyword evidence="3 4" id="KW-0175">Coiled coil</keyword>
<dbReference type="GO" id="GO:0005794">
    <property type="term" value="C:Golgi apparatus"/>
    <property type="evidence" value="ECO:0007669"/>
    <property type="project" value="UniProtKB-SubCell"/>
</dbReference>
<evidence type="ECO:0000256" key="4">
    <source>
        <dbReference type="SAM" id="Coils"/>
    </source>
</evidence>
<feature type="coiled-coil region" evidence="4">
    <location>
        <begin position="338"/>
        <end position="418"/>
    </location>
</feature>
<feature type="compositionally biased region" description="Polar residues" evidence="5">
    <location>
        <begin position="496"/>
        <end position="506"/>
    </location>
</feature>
<evidence type="ECO:0000256" key="2">
    <source>
        <dbReference type="ARBA" id="ARBA00023034"/>
    </source>
</evidence>
<sequence>MSTKKLSIEQRLSLAAKTKPKKKSKKLSSPVPEVDPKQDDISGSRSRSVLSVVSGSELEADSTASPNTTTIFDEIFPDGYDSLSNSELLERLAPELQRLRDGLVAATKSLEDERSKRPVGATEDASLLRLLKEKDLEIAQLRKEKDDLSKNEVKHTNIIQGMIKKEAKLADSMQDLEGKLSDKTAAVKEMERELSKVRQELDQRNKKLFNLESELKSTRETHQKLEKEYSGIKEQLKLCQADVNSTELKLEALKEDNAEQKRLLIEKYDQLKATSNSEITRLEGILESLRLENETLTHGGKLDSAENSQYKELLLQYETVQKEFQKSKDSWVKNEFSINEKIQVLETKLNELERINAELTEKCTYYENDKHRIYAELNASNQRNEESNIRQLQLENELKKCSDNLSSLRDDYSLLQDKFEMQKRQLEARMSKMGDNSTRVDYFSANSAVTEGTSFKDYTPIDETPFPVDLPTSDDASLRSIPGSDIPEEAADLNANRKSSTESNPASHAFTGPSAPPVALNHRNAHLISKLSSELRRLEAESLALKELNRNLEDEKSRAKEEIIQLLEENQSVKALRTSKDELQSEFKSLAAKQEKVLQLLGEKSERVEELENDVKDLNELIHMQVQQMVELQEAARK</sequence>
<keyword evidence="8" id="KW-1185">Reference proteome</keyword>
<dbReference type="GeneID" id="28724229"/>
<dbReference type="STRING" id="45286.A0A120K2B1"/>
<name>A0A120K2B1_9SACH</name>
<reference evidence="7 8" key="1">
    <citation type="submission" date="2016-01" db="EMBL/GenBank/DDBJ databases">
        <title>Genome sequence of the yeast Holleya sinecauda.</title>
        <authorList>
            <person name="Dietrich F.S."/>
        </authorList>
    </citation>
    <scope>NUCLEOTIDE SEQUENCE [LARGE SCALE GENOMIC DNA]</scope>
    <source>
        <strain evidence="7 8">ATCC 58844</strain>
    </source>
</reference>
<accession>A0A120K2B1</accession>
<evidence type="ECO:0000313" key="7">
    <source>
        <dbReference type="EMBL" id="AMD20957.1"/>
    </source>
</evidence>
<dbReference type="Pfam" id="PF12325">
    <property type="entry name" value="TMF_TATA_bd"/>
    <property type="match status" value="1"/>
</dbReference>
<dbReference type="EMBL" id="CP014245">
    <property type="protein sequence ID" value="AMD20957.1"/>
    <property type="molecule type" value="Genomic_DNA"/>
</dbReference>
<dbReference type="PANTHER" id="PTHR46515:SF1">
    <property type="entry name" value="TATA ELEMENT MODULATORY FACTOR"/>
    <property type="match status" value="1"/>
</dbReference>
<dbReference type="GO" id="GO:0005783">
    <property type="term" value="C:endoplasmic reticulum"/>
    <property type="evidence" value="ECO:0007669"/>
    <property type="project" value="TreeGrafter"/>
</dbReference>
<evidence type="ECO:0000259" key="6">
    <source>
        <dbReference type="Pfam" id="PF12325"/>
    </source>
</evidence>
<evidence type="ECO:0000256" key="1">
    <source>
        <dbReference type="ARBA" id="ARBA00004555"/>
    </source>
</evidence>
<evidence type="ECO:0000313" key="8">
    <source>
        <dbReference type="Proteomes" id="UP000243052"/>
    </source>
</evidence>
<keyword evidence="2" id="KW-0333">Golgi apparatus</keyword>
<dbReference type="Pfam" id="PF12329">
    <property type="entry name" value="TMF_DNA_bd"/>
    <property type="match status" value="1"/>
</dbReference>
<dbReference type="AlphaFoldDB" id="A0A120K2B1"/>
<protein>
    <submittedName>
        <fullName evidence="7">HEL324Cp</fullName>
    </submittedName>
</protein>
<dbReference type="OrthoDB" id="74178at2759"/>
<gene>
    <name evidence="7" type="ORF">AW171_hschr52886</name>
</gene>
<feature type="compositionally biased region" description="Low complexity" evidence="5">
    <location>
        <begin position="43"/>
        <end position="57"/>
    </location>
</feature>
<dbReference type="Proteomes" id="UP000243052">
    <property type="component" value="Chromosome v"/>
</dbReference>
<dbReference type="RefSeq" id="XP_017987953.1">
    <property type="nucleotide sequence ID" value="XM_018132766.1"/>
</dbReference>
<feature type="domain" description="TATA element modulatory factor 1 TATA binding" evidence="6">
    <location>
        <begin position="521"/>
        <end position="629"/>
    </location>
</feature>
<organism evidence="7 8">
    <name type="scientific">Eremothecium sinecaudum</name>
    <dbReference type="NCBI Taxonomy" id="45286"/>
    <lineage>
        <taxon>Eukaryota</taxon>
        <taxon>Fungi</taxon>
        <taxon>Dikarya</taxon>
        <taxon>Ascomycota</taxon>
        <taxon>Saccharomycotina</taxon>
        <taxon>Saccharomycetes</taxon>
        <taxon>Saccharomycetales</taxon>
        <taxon>Saccharomycetaceae</taxon>
        <taxon>Eremothecium</taxon>
    </lineage>
</organism>
<dbReference type="PANTHER" id="PTHR46515">
    <property type="entry name" value="TATA ELEMENT MODULATORY FACTOR TMF1"/>
    <property type="match status" value="1"/>
</dbReference>
<evidence type="ECO:0000256" key="5">
    <source>
        <dbReference type="SAM" id="MobiDB-lite"/>
    </source>
</evidence>
<comment type="subcellular location">
    <subcellularLocation>
        <location evidence="1">Golgi apparatus</location>
    </subcellularLocation>
</comment>
<feature type="coiled-coil region" evidence="4">
    <location>
        <begin position="131"/>
        <end position="270"/>
    </location>
</feature>
<feature type="region of interest" description="Disordered" evidence="5">
    <location>
        <begin position="1"/>
        <end position="68"/>
    </location>
</feature>
<dbReference type="InterPro" id="IPR052602">
    <property type="entry name" value="Growth_transcription_reg"/>
</dbReference>
<feature type="region of interest" description="Disordered" evidence="5">
    <location>
        <begin position="455"/>
        <end position="518"/>
    </location>
</feature>
<dbReference type="InterPro" id="IPR022092">
    <property type="entry name" value="TMF_DNA-bd"/>
</dbReference>